<protein>
    <submittedName>
        <fullName evidence="3">Metal-dependentamidase/aminoacylase/carboxypeptidase</fullName>
    </submittedName>
</protein>
<dbReference type="FunFam" id="3.30.70.360:FF:000001">
    <property type="entry name" value="N-acetyldiaminopimelate deacetylase"/>
    <property type="match status" value="1"/>
</dbReference>
<dbReference type="eggNOG" id="COG1473">
    <property type="taxonomic scope" value="Bacteria"/>
</dbReference>
<keyword evidence="1" id="KW-0378">Hydrolase</keyword>
<gene>
    <name evidence="3" type="primary">amiA</name>
    <name evidence="3" type="ordered locus">CRES_0437</name>
</gene>
<accession>F8DY58</accession>
<dbReference type="InterPro" id="IPR017439">
    <property type="entry name" value="Amidohydrolase"/>
</dbReference>
<dbReference type="EMBL" id="CP002857">
    <property type="protein sequence ID" value="AEI08800.1"/>
    <property type="molecule type" value="Genomic_DNA"/>
</dbReference>
<dbReference type="Gene3D" id="3.30.70.360">
    <property type="match status" value="1"/>
</dbReference>
<dbReference type="PANTHER" id="PTHR11014">
    <property type="entry name" value="PEPTIDASE M20 FAMILY MEMBER"/>
    <property type="match status" value="1"/>
</dbReference>
<dbReference type="STRING" id="662755.CRES_0437"/>
<dbReference type="InterPro" id="IPR036264">
    <property type="entry name" value="Bact_exopeptidase_dim_dom"/>
</dbReference>
<dbReference type="PANTHER" id="PTHR11014:SF63">
    <property type="entry name" value="METALLOPEPTIDASE, PUTATIVE (AFU_ORTHOLOGUE AFUA_6G09600)-RELATED"/>
    <property type="match status" value="1"/>
</dbReference>
<dbReference type="GO" id="GO:0019877">
    <property type="term" value="P:diaminopimelate biosynthetic process"/>
    <property type="evidence" value="ECO:0007669"/>
    <property type="project" value="UniProtKB-ARBA"/>
</dbReference>
<dbReference type="KEGG" id="crd:CRES_0437"/>
<dbReference type="InterPro" id="IPR011650">
    <property type="entry name" value="Peptidase_M20_dimer"/>
</dbReference>
<dbReference type="SUPFAM" id="SSF53187">
    <property type="entry name" value="Zn-dependent exopeptidases"/>
    <property type="match status" value="1"/>
</dbReference>
<dbReference type="SUPFAM" id="SSF55031">
    <property type="entry name" value="Bacterial exopeptidase dimerisation domain"/>
    <property type="match status" value="1"/>
</dbReference>
<dbReference type="Pfam" id="PF07687">
    <property type="entry name" value="M20_dimer"/>
    <property type="match status" value="1"/>
</dbReference>
<dbReference type="Gene3D" id="3.40.630.10">
    <property type="entry name" value="Zn peptidases"/>
    <property type="match status" value="1"/>
</dbReference>
<keyword evidence="4" id="KW-1185">Reference proteome</keyword>
<dbReference type="NCBIfam" id="TIGR01891">
    <property type="entry name" value="amidohydrolases"/>
    <property type="match status" value="1"/>
</dbReference>
<dbReference type="RefSeq" id="WP_013887825.1">
    <property type="nucleotide sequence ID" value="NC_015673.1"/>
</dbReference>
<dbReference type="Pfam" id="PF01546">
    <property type="entry name" value="Peptidase_M20"/>
    <property type="match status" value="1"/>
</dbReference>
<dbReference type="OrthoDB" id="9777385at2"/>
<dbReference type="InterPro" id="IPR002933">
    <property type="entry name" value="Peptidase_M20"/>
</dbReference>
<dbReference type="AlphaFoldDB" id="F8DY58"/>
<reference evidence="3 4" key="1">
    <citation type="journal article" date="2012" name="BMC Genomics">
        <title>Complete genome sequence, lifestyle, and multi-drug resistance of the human pathogen Corynebacterium resistens DSM 45100 isolated from blood samples of a leukemia patient.</title>
        <authorList>
            <person name="Schroder J."/>
            <person name="Maus I."/>
            <person name="Meyer K."/>
            <person name="Wordemann S."/>
            <person name="Blom J."/>
            <person name="Jaenicke S."/>
            <person name="Schneider J."/>
            <person name="Trost E."/>
            <person name="Tauch A."/>
        </authorList>
    </citation>
    <scope>NUCLEOTIDE SEQUENCE [LARGE SCALE GENOMIC DNA]</scope>
    <source>
        <strain evidence="4">DSM 45100 / JCM 12819 / CCUG 50093 / GTC 2026 / SICGH 158</strain>
    </source>
</reference>
<feature type="domain" description="Peptidase M20 dimerisation" evidence="2">
    <location>
        <begin position="181"/>
        <end position="277"/>
    </location>
</feature>
<evidence type="ECO:0000259" key="2">
    <source>
        <dbReference type="Pfam" id="PF07687"/>
    </source>
</evidence>
<organism evidence="3 4">
    <name type="scientific">Corynebacterium resistens (strain DSM 45100 / JCM 12819 / GTC 2026 / SICGH 158)</name>
    <dbReference type="NCBI Taxonomy" id="662755"/>
    <lineage>
        <taxon>Bacteria</taxon>
        <taxon>Bacillati</taxon>
        <taxon>Actinomycetota</taxon>
        <taxon>Actinomycetes</taxon>
        <taxon>Mycobacteriales</taxon>
        <taxon>Corynebacteriaceae</taxon>
        <taxon>Corynebacterium</taxon>
    </lineage>
</organism>
<dbReference type="GO" id="GO:0004180">
    <property type="term" value="F:carboxypeptidase activity"/>
    <property type="evidence" value="ECO:0007669"/>
    <property type="project" value="UniProtKB-KW"/>
</dbReference>
<evidence type="ECO:0000256" key="1">
    <source>
        <dbReference type="ARBA" id="ARBA00022801"/>
    </source>
</evidence>
<dbReference type="GO" id="GO:0050118">
    <property type="term" value="F:N-acetyldiaminopimelate deacetylase activity"/>
    <property type="evidence" value="ECO:0007669"/>
    <property type="project" value="UniProtKB-ARBA"/>
</dbReference>
<name>F8DY58_CORRG</name>
<proteinExistence type="predicted"/>
<evidence type="ECO:0000313" key="3">
    <source>
        <dbReference type="EMBL" id="AEI08800.1"/>
    </source>
</evidence>
<dbReference type="Proteomes" id="UP000000492">
    <property type="component" value="Chromosome"/>
</dbReference>
<dbReference type="HOGENOM" id="CLU_023257_6_0_11"/>
<sequence length="433" mass="46765">MEDVYKWFHAHPELSGAEEQTAKRIRKELERFADWEITPNLGGHGITAVLRNGEGPTVLMRADFDGLPVAEATDVDYASKHSQLNAHGERVPTMHACGHDHHTTSLLGAMTVLDSVRDKWSGTVIALFQPAEEASIGAHGMVADGLTKAVPHPDVCLAQHVVAGPAGTVYTAPGPVMTSSTTIEITLFGRGAHASMPHRSVDPVVLAASTVMKLQTVVSREVPPNKFAVITVASVEAGKANNVIPDSARIALSCRFYDEDLRKKCVEAIKRIVRAEAMAAGADRDPEFKFVGLLGATDNTDEVYDVIRPAFDEAFGEYSVEMEPWTASEDFPVIPKAFGSPYMLWTVGITPRAQWERAETSGRLDIDIPTNHNPGFLPDLSTLQTSTRAAAVGILSCLAHDWPERDTEKPTMGAVPPTDAEIDAVSVETAQVD</sequence>
<evidence type="ECO:0000313" key="4">
    <source>
        <dbReference type="Proteomes" id="UP000000492"/>
    </source>
</evidence>